<evidence type="ECO:0000313" key="3">
    <source>
        <dbReference type="Proteomes" id="UP001168821"/>
    </source>
</evidence>
<dbReference type="EMBL" id="JALNTZ010001232">
    <property type="protein sequence ID" value="KAJ3626944.1"/>
    <property type="molecule type" value="Genomic_DNA"/>
</dbReference>
<comment type="caution">
    <text evidence="2">The sequence shown here is derived from an EMBL/GenBank/DDBJ whole genome shotgun (WGS) entry which is preliminary data.</text>
</comment>
<evidence type="ECO:0000313" key="2">
    <source>
        <dbReference type="EMBL" id="KAJ3626944.1"/>
    </source>
</evidence>
<accession>A0AA38HKU4</accession>
<dbReference type="AlphaFoldDB" id="A0AA38HKU4"/>
<evidence type="ECO:0000256" key="1">
    <source>
        <dbReference type="SAM" id="MobiDB-lite"/>
    </source>
</evidence>
<dbReference type="Proteomes" id="UP001168821">
    <property type="component" value="Unassembled WGS sequence"/>
</dbReference>
<reference evidence="2" key="1">
    <citation type="journal article" date="2023" name="G3 (Bethesda)">
        <title>Whole genome assemblies of Zophobas morio and Tenebrio molitor.</title>
        <authorList>
            <person name="Kaur S."/>
            <person name="Stinson S.A."/>
            <person name="diCenzo G.C."/>
        </authorList>
    </citation>
    <scope>NUCLEOTIDE SEQUENCE</scope>
    <source>
        <strain evidence="2">QUZm001</strain>
    </source>
</reference>
<name>A0AA38HKU4_9CUCU</name>
<feature type="region of interest" description="Disordered" evidence="1">
    <location>
        <begin position="69"/>
        <end position="95"/>
    </location>
</feature>
<protein>
    <submittedName>
        <fullName evidence="2">Uncharacterized protein</fullName>
    </submittedName>
</protein>
<keyword evidence="3" id="KW-1185">Reference proteome</keyword>
<proteinExistence type="predicted"/>
<gene>
    <name evidence="2" type="ORF">Zmor_004115</name>
</gene>
<organism evidence="2 3">
    <name type="scientific">Zophobas morio</name>
    <dbReference type="NCBI Taxonomy" id="2755281"/>
    <lineage>
        <taxon>Eukaryota</taxon>
        <taxon>Metazoa</taxon>
        <taxon>Ecdysozoa</taxon>
        <taxon>Arthropoda</taxon>
        <taxon>Hexapoda</taxon>
        <taxon>Insecta</taxon>
        <taxon>Pterygota</taxon>
        <taxon>Neoptera</taxon>
        <taxon>Endopterygota</taxon>
        <taxon>Coleoptera</taxon>
        <taxon>Polyphaga</taxon>
        <taxon>Cucujiformia</taxon>
        <taxon>Tenebrionidae</taxon>
        <taxon>Zophobas</taxon>
    </lineage>
</organism>
<sequence>MDNPLSVYHRGQYLRARVLGLRCTKTHSFLPVSHTQGKAIVELTCRERSATASLGGGVLLIGSLYQRHPERRRGSTPPPYFGYPRAGRSDERDHPERSLSSLATCRLLIRVGHLQVDKDGLWVCLTPALRGRVPLMNAAYFEGNTLTLAGNYAAKQSVVVYICSVIEGLDSHPLVFL</sequence>